<protein>
    <recommendedName>
        <fullName evidence="4">Transposase</fullName>
    </recommendedName>
</protein>
<gene>
    <name evidence="2" type="ORF">GCM10010448_41450</name>
</gene>
<dbReference type="EMBL" id="BAAAUF010000039">
    <property type="protein sequence ID" value="GAA3053897.1"/>
    <property type="molecule type" value="Genomic_DNA"/>
</dbReference>
<name>A0ABP6LNX9_9ACTN</name>
<evidence type="ECO:0000256" key="1">
    <source>
        <dbReference type="SAM" id="MobiDB-lite"/>
    </source>
</evidence>
<comment type="caution">
    <text evidence="2">The sequence shown here is derived from an EMBL/GenBank/DDBJ whole genome shotgun (WGS) entry which is preliminary data.</text>
</comment>
<reference evidence="3" key="1">
    <citation type="journal article" date="2019" name="Int. J. Syst. Evol. Microbiol.">
        <title>The Global Catalogue of Microorganisms (GCM) 10K type strain sequencing project: providing services to taxonomists for standard genome sequencing and annotation.</title>
        <authorList>
            <consortium name="The Broad Institute Genomics Platform"/>
            <consortium name="The Broad Institute Genome Sequencing Center for Infectious Disease"/>
            <person name="Wu L."/>
            <person name="Ma J."/>
        </authorList>
    </citation>
    <scope>NUCLEOTIDE SEQUENCE [LARGE SCALE GENOMIC DNA]</scope>
    <source>
        <strain evidence="3">JCM 9091</strain>
    </source>
</reference>
<organism evidence="2 3">
    <name type="scientific">Streptomyces glomeratus</name>
    <dbReference type="NCBI Taxonomy" id="284452"/>
    <lineage>
        <taxon>Bacteria</taxon>
        <taxon>Bacillati</taxon>
        <taxon>Actinomycetota</taxon>
        <taxon>Actinomycetes</taxon>
        <taxon>Kitasatosporales</taxon>
        <taxon>Streptomycetaceae</taxon>
        <taxon>Streptomyces</taxon>
    </lineage>
</organism>
<evidence type="ECO:0000313" key="3">
    <source>
        <dbReference type="Proteomes" id="UP001501532"/>
    </source>
</evidence>
<evidence type="ECO:0008006" key="4">
    <source>
        <dbReference type="Google" id="ProtNLM"/>
    </source>
</evidence>
<keyword evidence="3" id="KW-1185">Reference proteome</keyword>
<feature type="region of interest" description="Disordered" evidence="1">
    <location>
        <begin position="36"/>
        <end position="56"/>
    </location>
</feature>
<dbReference type="Proteomes" id="UP001501532">
    <property type="component" value="Unassembled WGS sequence"/>
</dbReference>
<evidence type="ECO:0000313" key="2">
    <source>
        <dbReference type="EMBL" id="GAA3053897.1"/>
    </source>
</evidence>
<accession>A0ABP6LNX9</accession>
<sequence length="56" mass="6092">MRLETKAVTGIARAVMRRYEVKSRETRLGEACRPRAMEGGIGSVSPMPMKATPDAA</sequence>
<proteinExistence type="predicted"/>